<dbReference type="RefSeq" id="WP_013301181.1">
    <property type="nucleotide sequence ID" value="NC_014414.1"/>
</dbReference>
<dbReference type="InterPro" id="IPR000587">
    <property type="entry name" value="Creatinase_N"/>
</dbReference>
<dbReference type="STRING" id="314260.PB2503_10779"/>
<dbReference type="PANTHER" id="PTHR43763">
    <property type="entry name" value="XAA-PRO AMINOPEPTIDASE 1"/>
    <property type="match status" value="1"/>
</dbReference>
<dbReference type="Gene3D" id="3.90.230.10">
    <property type="entry name" value="Creatinase/methionine aminopeptidase superfamily"/>
    <property type="match status" value="1"/>
</dbReference>
<dbReference type="GO" id="GO:0046872">
    <property type="term" value="F:metal ion binding"/>
    <property type="evidence" value="ECO:0007669"/>
    <property type="project" value="UniProtKB-KW"/>
</dbReference>
<evidence type="ECO:0000256" key="3">
    <source>
        <dbReference type="ARBA" id="ARBA00022801"/>
    </source>
</evidence>
<dbReference type="GO" id="GO:0070006">
    <property type="term" value="F:metalloaminopeptidase activity"/>
    <property type="evidence" value="ECO:0007669"/>
    <property type="project" value="InterPro"/>
</dbReference>
<evidence type="ECO:0000256" key="4">
    <source>
        <dbReference type="ARBA" id="ARBA00023211"/>
    </source>
</evidence>
<reference evidence="9" key="1">
    <citation type="submission" date="2010-08" db="EMBL/GenBank/DDBJ databases">
        <title>Genome sequence of Parvularcula bermudensis HTCC2503.</title>
        <authorList>
            <person name="Kang D.-M."/>
            <person name="Oh H.-M."/>
            <person name="Cho J.-C."/>
        </authorList>
    </citation>
    <scope>NUCLEOTIDE SEQUENCE [LARGE SCALE GENOMIC DNA]</scope>
    <source>
        <strain evidence="9">ATCC BAA-594 / HTCC2503 / KCTC 12087</strain>
    </source>
</reference>
<dbReference type="MEROPS" id="M24.009"/>
<dbReference type="InterPro" id="IPR000994">
    <property type="entry name" value="Pept_M24"/>
</dbReference>
<dbReference type="Pfam" id="PF16188">
    <property type="entry name" value="Peptidase_M24_C"/>
    <property type="match status" value="1"/>
</dbReference>
<dbReference type="InterPro" id="IPR050422">
    <property type="entry name" value="X-Pro_aminopeptidase_P"/>
</dbReference>
<accession>E0THB7</accession>
<dbReference type="SUPFAM" id="SSF55920">
    <property type="entry name" value="Creatinase/aminopeptidase"/>
    <property type="match status" value="1"/>
</dbReference>
<dbReference type="InterPro" id="IPR029149">
    <property type="entry name" value="Creatin/AminoP/Spt16_N"/>
</dbReference>
<dbReference type="PANTHER" id="PTHR43763:SF6">
    <property type="entry name" value="XAA-PRO AMINOPEPTIDASE 1"/>
    <property type="match status" value="1"/>
</dbReference>
<dbReference type="InterPro" id="IPR036005">
    <property type="entry name" value="Creatinase/aminopeptidase-like"/>
</dbReference>
<dbReference type="OrthoDB" id="9806388at2"/>
<comment type="similarity">
    <text evidence="1">Belongs to the peptidase M24B family.</text>
</comment>
<dbReference type="Gene3D" id="3.40.350.10">
    <property type="entry name" value="Creatinase/prolidase N-terminal domain"/>
    <property type="match status" value="2"/>
</dbReference>
<keyword evidence="4" id="KW-0464">Manganese</keyword>
<sequence>MFQNFDPSSDRGFAAAHVPLVREAMGELALDGLLVPHDDSYFNEYLPDNAERLMWLSGFSGSAGFAILLKERGAVFSDGRYTLQLKEQVDTAFFELHNSGETSPADWLVDTTPQGAVIGYDPHHFSKKTLAPFLAAAERGGFELRPLDHNPIDQAWRDQPPAPCAPVVIHPEAFSGRSHETKRQLVAEAISSVNADAALLSFPPSLAWIFNIRGGDVHASPLALGRALVFANGGAILYIDHRKMSGQVRDHLGGAVTLADESQLIDDLEAMGRERKAIAIDPDHTPVIFTQSITAAGGRIIEAPDPCSLPRARKTMAELEGSRAAHRRDGAAVTRFLHWFAETAPSGGLTEIEAATKLERFRVETGALLDISFDTISGAGAHGALPHYRVNRDSDARITQGSLYLVDSGGQYRDGTTDITRTLAVGTPSEAMRRCYTLVLKGHIALATARFPAGTTGHQLDSLARLPLWEAGFDYDHGTGHGVGSYLGVHEGPQNISKRAIAQPLLAGMICSNEPGYYRSGEFGIRIENLVIVTEATPIEGGDRPMHGFETITLAPLERELIDVSLLSPQEIAWVDTYHQTVCDTLCPDLPEATARWLQTRTAALV</sequence>
<reference evidence="8 9" key="2">
    <citation type="journal article" date="2011" name="J. Bacteriol.">
        <title>Complete genome sequence of strain HTCC2503T of Parvularcula bermudensis, the type species of the order "Parvularculales" in the class Alphaproteobacteria.</title>
        <authorList>
            <person name="Oh H.M."/>
            <person name="Kang I."/>
            <person name="Vergin K.L."/>
            <person name="Kang D."/>
            <person name="Rhee K.H."/>
            <person name="Giovannoni S.J."/>
            <person name="Cho J.C."/>
        </authorList>
    </citation>
    <scope>NUCLEOTIDE SEQUENCE [LARGE SCALE GENOMIC DNA]</scope>
    <source>
        <strain evidence="9">ATCC BAA-594 / HTCC2503 / KCTC 12087</strain>
    </source>
</reference>
<dbReference type="EMBL" id="CP002156">
    <property type="protein sequence ID" value="ADM10207.1"/>
    <property type="molecule type" value="Genomic_DNA"/>
</dbReference>
<proteinExistence type="inferred from homology"/>
<dbReference type="InterPro" id="IPR033740">
    <property type="entry name" value="Pept_M24B"/>
</dbReference>
<feature type="domain" description="Peptidase M24 C-terminal" evidence="7">
    <location>
        <begin position="546"/>
        <end position="604"/>
    </location>
</feature>
<protein>
    <submittedName>
        <fullName evidence="8">Metallopeptidase M24 family protein</fullName>
    </submittedName>
</protein>
<keyword evidence="9" id="KW-1185">Reference proteome</keyword>
<dbReference type="HOGENOM" id="CLU_011781_2_1_5"/>
<feature type="domain" description="Peptidase M24" evidence="5">
    <location>
        <begin position="322"/>
        <end position="535"/>
    </location>
</feature>
<dbReference type="SUPFAM" id="SSF53092">
    <property type="entry name" value="Creatinase/prolidase N-terminal domain"/>
    <property type="match status" value="2"/>
</dbReference>
<dbReference type="InterPro" id="IPR032416">
    <property type="entry name" value="Peptidase_M24_C"/>
</dbReference>
<dbReference type="FunFam" id="3.90.230.10:FF:000007">
    <property type="entry name" value="Xaa-Pro aminopeptidase P"/>
    <property type="match status" value="1"/>
</dbReference>
<dbReference type="Pfam" id="PF00557">
    <property type="entry name" value="Peptidase_M24"/>
    <property type="match status" value="1"/>
</dbReference>
<evidence type="ECO:0000256" key="1">
    <source>
        <dbReference type="ARBA" id="ARBA00008766"/>
    </source>
</evidence>
<evidence type="ECO:0000259" key="5">
    <source>
        <dbReference type="Pfam" id="PF00557"/>
    </source>
</evidence>
<gene>
    <name evidence="8" type="ordered locus">PB2503_10779</name>
</gene>
<dbReference type="GO" id="GO:0005737">
    <property type="term" value="C:cytoplasm"/>
    <property type="evidence" value="ECO:0007669"/>
    <property type="project" value="UniProtKB-ARBA"/>
</dbReference>
<evidence type="ECO:0000259" key="7">
    <source>
        <dbReference type="Pfam" id="PF16188"/>
    </source>
</evidence>
<dbReference type="AlphaFoldDB" id="E0THB7"/>
<evidence type="ECO:0000259" key="6">
    <source>
        <dbReference type="Pfam" id="PF01321"/>
    </source>
</evidence>
<evidence type="ECO:0000313" key="8">
    <source>
        <dbReference type="EMBL" id="ADM10207.1"/>
    </source>
</evidence>
<evidence type="ECO:0000313" key="9">
    <source>
        <dbReference type="Proteomes" id="UP000001302"/>
    </source>
</evidence>
<dbReference type="KEGG" id="pbr:PB2503_10779"/>
<name>E0THB7_PARBH</name>
<dbReference type="Proteomes" id="UP000001302">
    <property type="component" value="Chromosome"/>
</dbReference>
<feature type="domain" description="Creatinase N-terminal" evidence="6">
    <location>
        <begin position="21"/>
        <end position="130"/>
    </location>
</feature>
<keyword evidence="3" id="KW-0378">Hydrolase</keyword>
<dbReference type="eggNOG" id="COG0006">
    <property type="taxonomic scope" value="Bacteria"/>
</dbReference>
<organism evidence="8 9">
    <name type="scientific">Parvularcula bermudensis (strain ATCC BAA-594 / HTCC2503 / KCTC 12087)</name>
    <dbReference type="NCBI Taxonomy" id="314260"/>
    <lineage>
        <taxon>Bacteria</taxon>
        <taxon>Pseudomonadati</taxon>
        <taxon>Pseudomonadota</taxon>
        <taxon>Alphaproteobacteria</taxon>
        <taxon>Parvularculales</taxon>
        <taxon>Parvularculaceae</taxon>
        <taxon>Parvularcula</taxon>
    </lineage>
</organism>
<dbReference type="Pfam" id="PF01321">
    <property type="entry name" value="Creatinase_N"/>
    <property type="match status" value="1"/>
</dbReference>
<dbReference type="Pfam" id="PF16189">
    <property type="entry name" value="Creatinase_N_2"/>
    <property type="match status" value="1"/>
</dbReference>
<evidence type="ECO:0000256" key="2">
    <source>
        <dbReference type="ARBA" id="ARBA00022723"/>
    </source>
</evidence>
<keyword evidence="2" id="KW-0479">Metal-binding</keyword>
<dbReference type="CDD" id="cd01085">
    <property type="entry name" value="APP"/>
    <property type="match status" value="1"/>
</dbReference>